<gene>
    <name evidence="1" type="ORF">VM1G_08786</name>
</gene>
<organism evidence="1 2">
    <name type="scientific">Cytospora mali</name>
    <name type="common">Apple Valsa canker fungus</name>
    <name type="synonym">Valsa mali</name>
    <dbReference type="NCBI Taxonomy" id="578113"/>
    <lineage>
        <taxon>Eukaryota</taxon>
        <taxon>Fungi</taxon>
        <taxon>Dikarya</taxon>
        <taxon>Ascomycota</taxon>
        <taxon>Pezizomycotina</taxon>
        <taxon>Sordariomycetes</taxon>
        <taxon>Sordariomycetidae</taxon>
        <taxon>Diaporthales</taxon>
        <taxon>Cytosporaceae</taxon>
        <taxon>Cytospora</taxon>
    </lineage>
</organism>
<dbReference type="Proteomes" id="UP000078559">
    <property type="component" value="Chromosome 10"/>
</dbReference>
<dbReference type="SMR" id="A0A194WBJ6"/>
<evidence type="ECO:0000313" key="2">
    <source>
        <dbReference type="Proteomes" id="UP000078559"/>
    </source>
</evidence>
<dbReference type="EMBL" id="CM003107">
    <property type="protein sequence ID" value="KUI73500.1"/>
    <property type="molecule type" value="Genomic_DNA"/>
</dbReference>
<accession>A0A194WBJ6</accession>
<name>A0A194WBJ6_CYTMA</name>
<evidence type="ECO:0000313" key="1">
    <source>
        <dbReference type="EMBL" id="KUI73500.1"/>
    </source>
</evidence>
<protein>
    <submittedName>
        <fullName evidence="1">Uncharacterized protein</fullName>
    </submittedName>
</protein>
<keyword evidence="2" id="KW-1185">Reference proteome</keyword>
<dbReference type="AlphaFoldDB" id="A0A194WBJ6"/>
<proteinExistence type="predicted"/>
<sequence>MSLSSTGAVEFGEWLESGAAALMDIAVGFDTFITDVHTTQQREISARLVCHMASCYFRMKSLGLQYTNFKHQFVMALRLENALDEACQSLKGRCRNLTGFLGSQRRADALEDACYAGDLDRFRDLERENREVFRETILLNRAVSVYQDCLIGMVRRSSNYYACQLLCLANGFEDLRTKTDELFQLIDDLGNSEQEGTSPNKPKKTCRG</sequence>
<reference evidence="1" key="1">
    <citation type="submission" date="2014-12" db="EMBL/GenBank/DDBJ databases">
        <title>Genome Sequence of Valsa Canker Pathogens Uncovers a Specific Adaption of Colonization on Woody Bark.</title>
        <authorList>
            <person name="Yin Z."/>
            <person name="Liu H."/>
            <person name="Gao X."/>
            <person name="Li Z."/>
            <person name="Song N."/>
            <person name="Ke X."/>
            <person name="Dai Q."/>
            <person name="Wu Y."/>
            <person name="Sun Y."/>
            <person name="Xu J.-R."/>
            <person name="Kang Z.K."/>
            <person name="Wang L."/>
            <person name="Huang L."/>
        </authorList>
    </citation>
    <scope>NUCLEOTIDE SEQUENCE [LARGE SCALE GENOMIC DNA]</scope>
    <source>
        <strain evidence="1">03-8</strain>
    </source>
</reference>